<reference evidence="9 10" key="1">
    <citation type="submission" date="2017-07" db="EMBL/GenBank/DDBJ databases">
        <title>Analysis of two Campylobacter avium genomes and identification of a novel hippuricase gene.</title>
        <authorList>
            <person name="Miller W.G."/>
            <person name="Chapman M.H."/>
            <person name="Yee E."/>
            <person name="Revez J."/>
            <person name="Bono J.L."/>
            <person name="Rossi M."/>
        </authorList>
    </citation>
    <scope>NUCLEOTIDE SEQUENCE [LARGE SCALE GENOMIC DNA]</scope>
    <source>
        <strain evidence="9 10">LMG 24591</strain>
    </source>
</reference>
<dbReference type="InterPro" id="IPR035906">
    <property type="entry name" value="MetI-like_sf"/>
</dbReference>
<evidence type="ECO:0000259" key="8">
    <source>
        <dbReference type="PROSITE" id="PS50928"/>
    </source>
</evidence>
<dbReference type="AlphaFoldDB" id="A0A222MUZ8"/>
<dbReference type="RefSeq" id="WP_094324667.1">
    <property type="nucleotide sequence ID" value="NZ_CP022347.1"/>
</dbReference>
<dbReference type="Proteomes" id="UP000201169">
    <property type="component" value="Chromosome"/>
</dbReference>
<feature type="transmembrane region" description="Helical" evidence="7">
    <location>
        <begin position="94"/>
        <end position="115"/>
    </location>
</feature>
<keyword evidence="5 7" id="KW-1133">Transmembrane helix</keyword>
<dbReference type="EMBL" id="CP022347">
    <property type="protein sequence ID" value="ASQ29874.1"/>
    <property type="molecule type" value="Genomic_DNA"/>
</dbReference>
<keyword evidence="2 7" id="KW-0813">Transport</keyword>
<keyword evidence="6 7" id="KW-0472">Membrane</keyword>
<organism evidence="9 10">
    <name type="scientific">Campylobacter avium LMG 24591</name>
    <dbReference type="NCBI Taxonomy" id="522484"/>
    <lineage>
        <taxon>Bacteria</taxon>
        <taxon>Pseudomonadati</taxon>
        <taxon>Campylobacterota</taxon>
        <taxon>Epsilonproteobacteria</taxon>
        <taxon>Campylobacterales</taxon>
        <taxon>Campylobacteraceae</taxon>
        <taxon>Campylobacter</taxon>
    </lineage>
</organism>
<name>A0A222MUZ8_9BACT</name>
<dbReference type="PANTHER" id="PTHR43386:SF1">
    <property type="entry name" value="D,D-DIPEPTIDE TRANSPORT SYSTEM PERMEASE PROTEIN DDPC-RELATED"/>
    <property type="match status" value="1"/>
</dbReference>
<dbReference type="InterPro" id="IPR050366">
    <property type="entry name" value="BP-dependent_transpt_permease"/>
</dbReference>
<keyword evidence="10" id="KW-1185">Reference proteome</keyword>
<comment type="similarity">
    <text evidence="7">Belongs to the binding-protein-dependent transport system permease family.</text>
</comment>
<dbReference type="KEGG" id="cavi:CAV_0202"/>
<dbReference type="PROSITE" id="PS50928">
    <property type="entry name" value="ABC_TM1"/>
    <property type="match status" value="1"/>
</dbReference>
<evidence type="ECO:0000256" key="6">
    <source>
        <dbReference type="ARBA" id="ARBA00023136"/>
    </source>
</evidence>
<evidence type="ECO:0000256" key="3">
    <source>
        <dbReference type="ARBA" id="ARBA00022475"/>
    </source>
</evidence>
<keyword evidence="4 7" id="KW-0812">Transmembrane</keyword>
<evidence type="ECO:0000313" key="9">
    <source>
        <dbReference type="EMBL" id="ASQ29874.1"/>
    </source>
</evidence>
<feature type="transmembrane region" description="Helical" evidence="7">
    <location>
        <begin position="173"/>
        <end position="193"/>
    </location>
</feature>
<evidence type="ECO:0000256" key="2">
    <source>
        <dbReference type="ARBA" id="ARBA00022448"/>
    </source>
</evidence>
<feature type="transmembrane region" description="Helical" evidence="7">
    <location>
        <begin position="67"/>
        <end position="87"/>
    </location>
</feature>
<dbReference type="Gene3D" id="1.10.3720.10">
    <property type="entry name" value="MetI-like"/>
    <property type="match status" value="1"/>
</dbReference>
<dbReference type="GO" id="GO:0005886">
    <property type="term" value="C:plasma membrane"/>
    <property type="evidence" value="ECO:0007669"/>
    <property type="project" value="UniProtKB-SubCell"/>
</dbReference>
<evidence type="ECO:0000256" key="4">
    <source>
        <dbReference type="ARBA" id="ARBA00022692"/>
    </source>
</evidence>
<gene>
    <name evidence="9" type="primary">nikX</name>
    <name evidence="9" type="ORF">CAV_0202</name>
</gene>
<dbReference type="GO" id="GO:0055085">
    <property type="term" value="P:transmembrane transport"/>
    <property type="evidence" value="ECO:0007669"/>
    <property type="project" value="InterPro"/>
</dbReference>
<dbReference type="SUPFAM" id="SSF161098">
    <property type="entry name" value="MetI-like"/>
    <property type="match status" value="1"/>
</dbReference>
<dbReference type="CDD" id="cd06261">
    <property type="entry name" value="TM_PBP2"/>
    <property type="match status" value="1"/>
</dbReference>
<evidence type="ECO:0000256" key="7">
    <source>
        <dbReference type="RuleBase" id="RU363032"/>
    </source>
</evidence>
<evidence type="ECO:0000313" key="10">
    <source>
        <dbReference type="Proteomes" id="UP000201169"/>
    </source>
</evidence>
<evidence type="ECO:0000256" key="1">
    <source>
        <dbReference type="ARBA" id="ARBA00004651"/>
    </source>
</evidence>
<proteinExistence type="inferred from homology"/>
<protein>
    <submittedName>
        <fullName evidence="9">Nickel ABC transporter, permease protein</fullName>
    </submittedName>
</protein>
<keyword evidence="3" id="KW-1003">Cell membrane</keyword>
<feature type="transmembrane region" description="Helical" evidence="7">
    <location>
        <begin position="121"/>
        <end position="142"/>
    </location>
</feature>
<accession>A0A222MUZ8</accession>
<evidence type="ECO:0000256" key="5">
    <source>
        <dbReference type="ARBA" id="ARBA00022989"/>
    </source>
</evidence>
<feature type="transmembrane region" description="Helical" evidence="7">
    <location>
        <begin position="228"/>
        <end position="253"/>
    </location>
</feature>
<comment type="subcellular location">
    <subcellularLocation>
        <location evidence="1 7">Cell membrane</location>
        <topology evidence="1 7">Multi-pass membrane protein</topology>
    </subcellularLocation>
</comment>
<dbReference type="InterPro" id="IPR000515">
    <property type="entry name" value="MetI-like"/>
</dbReference>
<dbReference type="PANTHER" id="PTHR43386">
    <property type="entry name" value="OLIGOPEPTIDE TRANSPORT SYSTEM PERMEASE PROTEIN APPC"/>
    <property type="match status" value="1"/>
</dbReference>
<feature type="domain" description="ABC transmembrane type-1" evidence="8">
    <location>
        <begin position="63"/>
        <end position="250"/>
    </location>
</feature>
<dbReference type="OrthoDB" id="9783218at2"/>
<sequence length="261" mass="29543">MSKVLILTPFFLCVIFAFFVPFISSYDVNFTDLNSVKLEPSAVHLFGTDFLGRDFFTRCAYALRNSLFIAFCSSFLMIVFAISYALLMRSFLRHFFLSLLDAFLAFPSLLFMMFFQSFFKHSFLLMIIIIALGHFAIVAKLLDTEISKFKEKDFYKNAVVLGNTKMQILLYDVLPACVNLLLILFVLNIAHAISAEAVLSFFGLGLELNQASLGILLSEASRALFVGAWWLIILPVILLLSLSFPLILFAQLLQDKFGIKI</sequence>
<dbReference type="Pfam" id="PF00528">
    <property type="entry name" value="BPD_transp_1"/>
    <property type="match status" value="1"/>
</dbReference>